<dbReference type="Pfam" id="PF04055">
    <property type="entry name" value="Radical_SAM"/>
    <property type="match status" value="1"/>
</dbReference>
<dbReference type="GO" id="GO:0006777">
    <property type="term" value="P:Mo-molybdopterin cofactor biosynthetic process"/>
    <property type="evidence" value="ECO:0007669"/>
    <property type="project" value="UniProtKB-KW"/>
</dbReference>
<dbReference type="Proteomes" id="UP000059074">
    <property type="component" value="Unassembled WGS sequence"/>
</dbReference>
<evidence type="ECO:0000313" key="11">
    <source>
        <dbReference type="EMBL" id="KWT72968.1"/>
    </source>
</evidence>
<dbReference type="InterPro" id="IPR050105">
    <property type="entry name" value="MoCo_biosynth_MoaA/MoaC"/>
</dbReference>
<dbReference type="CDD" id="cd21117">
    <property type="entry name" value="Twitch_MoaA"/>
    <property type="match status" value="1"/>
</dbReference>
<evidence type="ECO:0000256" key="3">
    <source>
        <dbReference type="ARBA" id="ARBA00022723"/>
    </source>
</evidence>
<evidence type="ECO:0000256" key="5">
    <source>
        <dbReference type="ARBA" id="ARBA00023004"/>
    </source>
</evidence>
<keyword evidence="8" id="KW-0501">Molybdenum cofactor biosynthesis</keyword>
<evidence type="ECO:0000256" key="4">
    <source>
        <dbReference type="ARBA" id="ARBA00022741"/>
    </source>
</evidence>
<evidence type="ECO:0000256" key="9">
    <source>
        <dbReference type="ARBA" id="ARBA00023239"/>
    </source>
</evidence>
<comment type="caution">
    <text evidence="11">The sequence shown here is derived from an EMBL/GenBank/DDBJ whole genome shotgun (WGS) entry which is preliminary data.</text>
</comment>
<keyword evidence="12" id="KW-1185">Reference proteome</keyword>
<dbReference type="PANTHER" id="PTHR22960:SF0">
    <property type="entry name" value="MOLYBDENUM COFACTOR BIOSYNTHESIS PROTEIN 1"/>
    <property type="match status" value="1"/>
</dbReference>
<dbReference type="GO" id="GO:0005525">
    <property type="term" value="F:GTP binding"/>
    <property type="evidence" value="ECO:0007669"/>
    <property type="project" value="UniProtKB-KW"/>
</dbReference>
<accession>A0A109BQ87</accession>
<dbReference type="STRING" id="121290.APY04_0018"/>
<evidence type="ECO:0000313" key="12">
    <source>
        <dbReference type="Proteomes" id="UP000059074"/>
    </source>
</evidence>
<dbReference type="PATRIC" id="fig|121290.4.peg.3288"/>
<keyword evidence="5" id="KW-0408">Iron</keyword>
<dbReference type="GO" id="GO:0061798">
    <property type="term" value="F:GTP 3',8'-cyclase activity"/>
    <property type="evidence" value="ECO:0007669"/>
    <property type="project" value="TreeGrafter"/>
</dbReference>
<reference evidence="11 12" key="1">
    <citation type="submission" date="2015-10" db="EMBL/GenBank/DDBJ databases">
        <title>Transcriptomic analysis of a linuron degrading triple-species bacterial consortium.</title>
        <authorList>
            <person name="Albers P."/>
        </authorList>
    </citation>
    <scope>NUCLEOTIDE SEQUENCE [LARGE SCALE GENOMIC DNA]</scope>
    <source>
        <strain evidence="11 12">WDL6</strain>
    </source>
</reference>
<dbReference type="AlphaFoldDB" id="A0A109BQ87"/>
<dbReference type="CDD" id="cd01335">
    <property type="entry name" value="Radical_SAM"/>
    <property type="match status" value="1"/>
</dbReference>
<evidence type="ECO:0000256" key="1">
    <source>
        <dbReference type="ARBA" id="ARBA00001966"/>
    </source>
</evidence>
<dbReference type="SMART" id="SM00729">
    <property type="entry name" value="Elp3"/>
    <property type="match status" value="1"/>
</dbReference>
<evidence type="ECO:0000256" key="2">
    <source>
        <dbReference type="ARBA" id="ARBA00022691"/>
    </source>
</evidence>
<dbReference type="PANTHER" id="PTHR22960">
    <property type="entry name" value="MOLYBDOPTERIN COFACTOR SYNTHESIS PROTEIN A"/>
    <property type="match status" value="1"/>
</dbReference>
<organism evidence="11 12">
    <name type="scientific">Hyphomicrobium sulfonivorans</name>
    <dbReference type="NCBI Taxonomy" id="121290"/>
    <lineage>
        <taxon>Bacteria</taxon>
        <taxon>Pseudomonadati</taxon>
        <taxon>Pseudomonadota</taxon>
        <taxon>Alphaproteobacteria</taxon>
        <taxon>Hyphomicrobiales</taxon>
        <taxon>Hyphomicrobiaceae</taxon>
        <taxon>Hyphomicrobium</taxon>
    </lineage>
</organism>
<dbReference type="GO" id="GO:0046872">
    <property type="term" value="F:metal ion binding"/>
    <property type="evidence" value="ECO:0007669"/>
    <property type="project" value="UniProtKB-KW"/>
</dbReference>
<feature type="domain" description="Radical SAM core" evidence="10">
    <location>
        <begin position="1"/>
        <end position="198"/>
    </location>
</feature>
<name>A0A109BQ87_HYPSL</name>
<dbReference type="GO" id="GO:0061799">
    <property type="term" value="F:cyclic pyranopterin monophosphate synthase activity"/>
    <property type="evidence" value="ECO:0007669"/>
    <property type="project" value="TreeGrafter"/>
</dbReference>
<dbReference type="InterPro" id="IPR006638">
    <property type="entry name" value="Elp3/MiaA/NifB-like_rSAM"/>
</dbReference>
<evidence type="ECO:0000259" key="10">
    <source>
        <dbReference type="PROSITE" id="PS51918"/>
    </source>
</evidence>
<dbReference type="Pfam" id="PF06463">
    <property type="entry name" value="Mob_synth_C"/>
    <property type="match status" value="1"/>
</dbReference>
<evidence type="ECO:0000256" key="8">
    <source>
        <dbReference type="ARBA" id="ARBA00023150"/>
    </source>
</evidence>
<dbReference type="InterPro" id="IPR058240">
    <property type="entry name" value="rSAM_sf"/>
</dbReference>
<dbReference type="Gene3D" id="3.20.20.70">
    <property type="entry name" value="Aldolase class I"/>
    <property type="match status" value="1"/>
</dbReference>
<comment type="cofactor">
    <cofactor evidence="1">
        <name>[4Fe-4S] cluster</name>
        <dbReference type="ChEBI" id="CHEBI:49883"/>
    </cofactor>
</comment>
<keyword evidence="6" id="KW-0411">Iron-sulfur</keyword>
<dbReference type="InterPro" id="IPR010505">
    <property type="entry name" value="MoaA_twitch"/>
</dbReference>
<sequence>MRFLPSADLLTLDELVRLCAAFIARGIRKIRISGGEPLVRRNILDLFRALSHDLSERRIDEVTLTTNGTHLLKHARDLSSFGVRRINMSLDSLSDDRFRTITRGGDLATVLRGWDAAQSAGLAVKINTVALKGVNEDEIERLIVFAHSRGADISLIETMPLGDVGIDRTDQYLPLSLVRANLMRSFTLDSTEYSSGGPARYVVVRETGGKLGFITPLTHNFCENCNRVRVTCTGTLYSCLGQNNAVDLRSPLRASSDDDLVHQAIDAAIMDKPQGHDFIIDRNVKKVAIARHMSTTGG</sequence>
<evidence type="ECO:0000256" key="7">
    <source>
        <dbReference type="ARBA" id="ARBA00023134"/>
    </source>
</evidence>
<keyword evidence="9" id="KW-0456">Lyase</keyword>
<proteinExistence type="predicted"/>
<keyword evidence="7" id="KW-0342">GTP-binding</keyword>
<protein>
    <submittedName>
        <fullName evidence="11">Molybdenum cofactor biosynthesis protein MoaA</fullName>
    </submittedName>
</protein>
<dbReference type="SUPFAM" id="SSF102114">
    <property type="entry name" value="Radical SAM enzymes"/>
    <property type="match status" value="1"/>
</dbReference>
<dbReference type="InterPro" id="IPR007197">
    <property type="entry name" value="rSAM"/>
</dbReference>
<keyword evidence="2" id="KW-0949">S-adenosyl-L-methionine</keyword>
<dbReference type="GO" id="GO:0051539">
    <property type="term" value="F:4 iron, 4 sulfur cluster binding"/>
    <property type="evidence" value="ECO:0007669"/>
    <property type="project" value="UniProtKB-KW"/>
</dbReference>
<gene>
    <name evidence="11" type="ORF">APY04_0018</name>
</gene>
<dbReference type="NCBIfam" id="TIGR02666">
    <property type="entry name" value="moaA"/>
    <property type="match status" value="1"/>
</dbReference>
<keyword evidence="4" id="KW-0547">Nucleotide-binding</keyword>
<dbReference type="InterPro" id="IPR013483">
    <property type="entry name" value="MoaA"/>
</dbReference>
<dbReference type="PROSITE" id="PS51918">
    <property type="entry name" value="RADICAL_SAM"/>
    <property type="match status" value="1"/>
</dbReference>
<evidence type="ECO:0000256" key="6">
    <source>
        <dbReference type="ARBA" id="ARBA00023014"/>
    </source>
</evidence>
<dbReference type="EMBL" id="LMTR01000003">
    <property type="protein sequence ID" value="KWT72968.1"/>
    <property type="molecule type" value="Genomic_DNA"/>
</dbReference>
<keyword evidence="3" id="KW-0479">Metal-binding</keyword>
<dbReference type="InterPro" id="IPR013785">
    <property type="entry name" value="Aldolase_TIM"/>
</dbReference>